<evidence type="ECO:0000259" key="3">
    <source>
        <dbReference type="Pfam" id="PF24755"/>
    </source>
</evidence>
<feature type="compositionally biased region" description="Basic and acidic residues" evidence="1">
    <location>
        <begin position="63"/>
        <end position="76"/>
    </location>
</feature>
<feature type="domain" description="SpoVR protein-like N-terminal" evidence="2">
    <location>
        <begin position="448"/>
        <end position="871"/>
    </location>
</feature>
<dbReference type="InterPro" id="IPR006698">
    <property type="entry name" value="UPF0229"/>
</dbReference>
<dbReference type="InterPro" id="IPR057270">
    <property type="entry name" value="Ycgb-like"/>
</dbReference>
<feature type="domain" description="SpoVR-like C-terminal" evidence="3">
    <location>
        <begin position="876"/>
        <end position="930"/>
    </location>
</feature>
<proteinExistence type="inferred from homology"/>
<dbReference type="InterPro" id="IPR057008">
    <property type="entry name" value="SpoVR-like_C"/>
</dbReference>
<dbReference type="Pfam" id="PF04285">
    <property type="entry name" value="DUF444"/>
    <property type="match status" value="1"/>
</dbReference>
<feature type="region of interest" description="Disordered" evidence="1">
    <location>
        <begin position="1"/>
        <end position="20"/>
    </location>
</feature>
<evidence type="ECO:0000313" key="4">
    <source>
        <dbReference type="EMBL" id="CAK8988990.1"/>
    </source>
</evidence>
<protein>
    <submittedName>
        <fullName evidence="4">Uncharacterized protein YcgB</fullName>
    </submittedName>
</protein>
<dbReference type="Pfam" id="PF04293">
    <property type="entry name" value="SpoVR"/>
    <property type="match status" value="1"/>
</dbReference>
<dbReference type="PANTHER" id="PTHR30029">
    <property type="entry name" value="STAGE V SPORULATION PROTEIN R"/>
    <property type="match status" value="1"/>
</dbReference>
<evidence type="ECO:0000313" key="5">
    <source>
        <dbReference type="Proteomes" id="UP001642464"/>
    </source>
</evidence>
<organism evidence="4 5">
    <name type="scientific">Durusdinium trenchii</name>
    <dbReference type="NCBI Taxonomy" id="1381693"/>
    <lineage>
        <taxon>Eukaryota</taxon>
        <taxon>Sar</taxon>
        <taxon>Alveolata</taxon>
        <taxon>Dinophyceae</taxon>
        <taxon>Suessiales</taxon>
        <taxon>Symbiodiniaceae</taxon>
        <taxon>Durusdinium</taxon>
    </lineage>
</organism>
<name>A0ABP0HFJ7_9DINO</name>
<dbReference type="Proteomes" id="UP001642464">
    <property type="component" value="Unassembled WGS sequence"/>
</dbReference>
<dbReference type="NCBIfam" id="NF008737">
    <property type="entry name" value="PRK11767.1"/>
    <property type="match status" value="1"/>
</dbReference>
<dbReference type="NCBIfam" id="NF003707">
    <property type="entry name" value="PRK05325.1-2"/>
    <property type="match status" value="1"/>
</dbReference>
<dbReference type="NCBIfam" id="NF003708">
    <property type="entry name" value="PRK05325.1-3"/>
    <property type="match status" value="1"/>
</dbReference>
<dbReference type="PANTHER" id="PTHR30029:SF2">
    <property type="entry name" value="STAGE V SPORULATION PROTEIN R"/>
    <property type="match status" value="1"/>
</dbReference>
<keyword evidence="5" id="KW-1185">Reference proteome</keyword>
<dbReference type="EMBL" id="CAXAMM010000792">
    <property type="protein sequence ID" value="CAK8988990.1"/>
    <property type="molecule type" value="Genomic_DNA"/>
</dbReference>
<evidence type="ECO:0000256" key="1">
    <source>
        <dbReference type="SAM" id="MobiDB-lite"/>
    </source>
</evidence>
<accession>A0ABP0HFJ7</accession>
<gene>
    <name evidence="4" type="ORF">SCF082_LOCUS1625</name>
</gene>
<dbReference type="HAMAP" id="MF_01232">
    <property type="entry name" value="UPF0229"/>
    <property type="match status" value="1"/>
</dbReference>
<feature type="compositionally biased region" description="Basic and acidic residues" evidence="1">
    <location>
        <begin position="1"/>
        <end position="16"/>
    </location>
</feature>
<comment type="caution">
    <text evidence="4">The sequence shown here is derived from an EMBL/GenBank/DDBJ whole genome shotgun (WGS) entry which is preliminary data.</text>
</comment>
<reference evidence="4 5" key="1">
    <citation type="submission" date="2024-02" db="EMBL/GenBank/DDBJ databases">
        <authorList>
            <person name="Chen Y."/>
            <person name="Shah S."/>
            <person name="Dougan E. K."/>
            <person name="Thang M."/>
            <person name="Chan C."/>
        </authorList>
    </citation>
    <scope>NUCLEOTIDE SEQUENCE [LARGE SCALE GENOMIC DNA]</scope>
</reference>
<evidence type="ECO:0000259" key="2">
    <source>
        <dbReference type="Pfam" id="PF04293"/>
    </source>
</evidence>
<feature type="region of interest" description="Disordered" evidence="1">
    <location>
        <begin position="49"/>
        <end position="111"/>
    </location>
</feature>
<dbReference type="InterPro" id="IPR007390">
    <property type="entry name" value="Spore_V_R"/>
</dbReference>
<dbReference type="InterPro" id="IPR056174">
    <property type="entry name" value="SpoVR_N"/>
</dbReference>
<dbReference type="Pfam" id="PF24755">
    <property type="entry name" value="SpoVR_C"/>
    <property type="match status" value="1"/>
</dbReference>
<sequence>MAHFIDRRLNPKDKSLSNRRRFLKRVRSQIKKAVEDAVRERGIADVDRAKNVSVPTEGVAEPSFRKSSEGGRRERVFTGNKTFQTGDRIEKPPRGGGSGAGRQGSPDGEGEDDFLFALSREEFLDFFFDDLELPDLVKQSLKEITKTHPHRAGYSTSGAPANINIARTMRNALGRRIGLKRPKDKEAQELLKRILKLEKVAAPTKKQREELAALRAQYEDFVRRRKVVAYIDPLDVRYNYFEQRPEPNANAVMFCLMDVSASMGEREKDLAKRFFMLLHLFLDRRYEKTDIVFIRHTHDASEVDEETFFYSPQTGGTVVSTALVVMKEVIEERYPPSEWNIYAAQASDGENFSGDSQKCVALLTEELMQISQYFAYVEIVGEDEAQLINSEATGMELWESYGRVAEIWPNFARKRVSTAADIYPVFRELAMAKRATKAKPELLFDQTDWDFDTLRRTFDAIEQVAREDLDLDFYPNQIEIISSEQMLDAYSSIGMPLMYHHWSFGKHFLGHDRLYRKGARGLAYEIVINSNPCISYCLEENTMPLQALVMAHAAFGHNHFFKSNHLFEQWTDAEGILDYLEYARRFLASCEEKHGLGEVEATLDAAHALMPHGVFRHRRPRQLSLREAEEQRQARLAAAEQNVYYLWNTIPAKPDGSQVQDADLLERKREMQLPEENLLYFLEHYSPILKSWQREILRIVRNISQYFYPQKQTKVMNEGCACFVHYYILNKLHSEGRLSDGAMLEILHSHTNVLTQPGFDDPRFSGINPYALGFAMMQDIKRVCVDPTDEDREWFPDIAGNGDWRNVLKHAWKNYRDESFIQQFLSPAVMRRFRMFAISDKSDSRYCTVTGIHNTHGYRHLRDVLAHDHDLSALEPDIQIADADLLGDRCLHLRAVRRNSVPLDTASKEATLKYVERLWGYKVEMVEVDAAH</sequence>